<accession>A0A7W6VQJ5</accession>
<comment type="caution">
    <text evidence="1">The sequence shown here is derived from an EMBL/GenBank/DDBJ whole genome shotgun (WGS) entry which is preliminary data.</text>
</comment>
<organism evidence="1 2">
    <name type="scientific">Rhizobium aethiopicum</name>
    <dbReference type="NCBI Taxonomy" id="1138170"/>
    <lineage>
        <taxon>Bacteria</taxon>
        <taxon>Pseudomonadati</taxon>
        <taxon>Pseudomonadota</taxon>
        <taxon>Alphaproteobacteria</taxon>
        <taxon>Hyphomicrobiales</taxon>
        <taxon>Rhizobiaceae</taxon>
        <taxon>Rhizobium/Agrobacterium group</taxon>
        <taxon>Rhizobium</taxon>
    </lineage>
</organism>
<gene>
    <name evidence="1" type="ORF">GGD53_004229</name>
</gene>
<evidence type="ECO:0000313" key="2">
    <source>
        <dbReference type="Proteomes" id="UP000524492"/>
    </source>
</evidence>
<reference evidence="1 2" key="1">
    <citation type="submission" date="2020-08" db="EMBL/GenBank/DDBJ databases">
        <title>Genomic Encyclopedia of Type Strains, Phase IV (KMG-V): Genome sequencing to study the core and pangenomes of soil and plant-associated prokaryotes.</title>
        <authorList>
            <person name="Whitman W."/>
        </authorList>
    </citation>
    <scope>NUCLEOTIDE SEQUENCE [LARGE SCALE GENOMIC DNA]</scope>
    <source>
        <strain evidence="1 2">SEMIA 4074</strain>
    </source>
</reference>
<sequence>MHRLELPHDIRKLINAAIAVVAGEKAADKPPASNVIPFRRAAAGGRVR</sequence>
<protein>
    <submittedName>
        <fullName evidence="1">Uncharacterized protein</fullName>
    </submittedName>
</protein>
<keyword evidence="2" id="KW-1185">Reference proteome</keyword>
<dbReference type="RefSeq" id="WP_010028750.1">
    <property type="nucleotide sequence ID" value="NZ_JACIFV010000016.1"/>
</dbReference>
<dbReference type="EMBL" id="JACIFV010000016">
    <property type="protein sequence ID" value="MBB4194055.1"/>
    <property type="molecule type" value="Genomic_DNA"/>
</dbReference>
<dbReference type="AlphaFoldDB" id="A0A7W6VQJ5"/>
<proteinExistence type="predicted"/>
<evidence type="ECO:0000313" key="1">
    <source>
        <dbReference type="EMBL" id="MBB4194055.1"/>
    </source>
</evidence>
<dbReference type="Proteomes" id="UP000524492">
    <property type="component" value="Unassembled WGS sequence"/>
</dbReference>
<name>A0A7W6VQJ5_9HYPH</name>